<dbReference type="EMBL" id="BSXW01000152">
    <property type="protein sequence ID" value="GMF13340.1"/>
    <property type="molecule type" value="Genomic_DNA"/>
</dbReference>
<reference evidence="1" key="1">
    <citation type="submission" date="2023-04" db="EMBL/GenBank/DDBJ databases">
        <title>Phytophthora lilii NBRC 32176.</title>
        <authorList>
            <person name="Ichikawa N."/>
            <person name="Sato H."/>
            <person name="Tonouchi N."/>
        </authorList>
    </citation>
    <scope>NUCLEOTIDE SEQUENCE</scope>
    <source>
        <strain evidence="1">NBRC 32176</strain>
    </source>
</reference>
<name>A0A9W6TID6_9STRA</name>
<gene>
    <name evidence="1" type="ORF">Plil01_000382100</name>
</gene>
<evidence type="ECO:0000313" key="1">
    <source>
        <dbReference type="EMBL" id="GMF13340.1"/>
    </source>
</evidence>
<dbReference type="AlphaFoldDB" id="A0A9W6TID6"/>
<dbReference type="Proteomes" id="UP001165083">
    <property type="component" value="Unassembled WGS sequence"/>
</dbReference>
<evidence type="ECO:0000313" key="2">
    <source>
        <dbReference type="Proteomes" id="UP001165083"/>
    </source>
</evidence>
<keyword evidence="2" id="KW-1185">Reference proteome</keyword>
<protein>
    <submittedName>
        <fullName evidence="1">Unnamed protein product</fullName>
    </submittedName>
</protein>
<sequence length="147" mass="16581">MNIRQRFASDGSVTFYNAVAEYRINQWRSMARPVTNWGVELIENLFKDEGHLQAPVPDEAARAMSRDLMRYYRTFIPESEANEWRWIKTLAGMGGLPVRREFAPPGPADDMIGVGSIPGCILVALDNGTSLYVYGWNRNVALRTDPG</sequence>
<organism evidence="1 2">
    <name type="scientific">Phytophthora lilii</name>
    <dbReference type="NCBI Taxonomy" id="2077276"/>
    <lineage>
        <taxon>Eukaryota</taxon>
        <taxon>Sar</taxon>
        <taxon>Stramenopiles</taxon>
        <taxon>Oomycota</taxon>
        <taxon>Peronosporomycetes</taxon>
        <taxon>Peronosporales</taxon>
        <taxon>Peronosporaceae</taxon>
        <taxon>Phytophthora</taxon>
    </lineage>
</organism>
<proteinExistence type="predicted"/>
<comment type="caution">
    <text evidence="1">The sequence shown here is derived from an EMBL/GenBank/DDBJ whole genome shotgun (WGS) entry which is preliminary data.</text>
</comment>
<dbReference type="OrthoDB" id="92422at2759"/>
<accession>A0A9W6TID6</accession>